<organism evidence="2 3">
    <name type="scientific">Lentinus brumalis</name>
    <dbReference type="NCBI Taxonomy" id="2498619"/>
    <lineage>
        <taxon>Eukaryota</taxon>
        <taxon>Fungi</taxon>
        <taxon>Dikarya</taxon>
        <taxon>Basidiomycota</taxon>
        <taxon>Agaricomycotina</taxon>
        <taxon>Agaricomycetes</taxon>
        <taxon>Polyporales</taxon>
        <taxon>Polyporaceae</taxon>
        <taxon>Lentinus</taxon>
    </lineage>
</organism>
<feature type="region of interest" description="Disordered" evidence="1">
    <location>
        <begin position="331"/>
        <end position="444"/>
    </location>
</feature>
<feature type="compositionally biased region" description="Basic and acidic residues" evidence="1">
    <location>
        <begin position="351"/>
        <end position="363"/>
    </location>
</feature>
<feature type="compositionally biased region" description="Basic and acidic residues" evidence="1">
    <location>
        <begin position="645"/>
        <end position="661"/>
    </location>
</feature>
<evidence type="ECO:0000313" key="3">
    <source>
        <dbReference type="Proteomes" id="UP000256964"/>
    </source>
</evidence>
<sequence length="661" mass="72122">MGATRLRDDEADFIEALRVSAHIRNINNGTHGAMTRAARRVEELYREKFSENLPGETDTEFSQRRKHRKNARRLTAESDAEREERLKKIGERILGIFKRHSVNFTRRKKVAADEDPSSSSPPAPLAANSNPYREFQQSQHPSKPKMQVDMATPRNEAMREYNHKLKDTFDHLSAADRAHFMAQANAKRAIYESDPQREIRRAKHAEEMPHVVERTQQTWQRQSGWVGMCVLGGLDEHGELVGIFPSTGKDRFGLTFEERLAREFGTSTTYIRLTFSKWLADIFDAPVPPEGGHIPDVAAPSTHSCRSATASISLMKPQAVVDDTAPLTCEPGCGHGGPDAVRPSLAPPVDASRDHPGTQHEPHAIAQPQEAATRPITPCPPSPRMSSIDPTLAEARSTSAPTATSPDPNNARPASAPHAGNGTPSLSPPLVDLEESDSDFDTNRDLPGSLTQMVAGLNRPRVPLVAPLVPALVLPEDTDEKARKVKAPRNRRKVAAAITAADTPGEDVSAPPTNPVAVIASKKVGKRTGGPRSKRRKAQQENTVPDSTTGTHDHEMNMKKVPPKPKKAPAVAKPAGKGKATPNPRPTARIHASAPAKKGPSNDEAPVVTRTGCVVAPTARQLGESPDMCAAKRLQGTKDSRKRQARDEVPADDYQRSKKRR</sequence>
<dbReference type="AlphaFoldDB" id="A0A371DAU0"/>
<feature type="compositionally biased region" description="Polar residues" evidence="1">
    <location>
        <begin position="396"/>
        <end position="408"/>
    </location>
</feature>
<protein>
    <recommendedName>
        <fullName evidence="4">HMG box domain-containing protein</fullName>
    </recommendedName>
</protein>
<keyword evidence="3" id="KW-1185">Reference proteome</keyword>
<gene>
    <name evidence="2" type="ORF">OH76DRAFT_1483018</name>
</gene>
<evidence type="ECO:0008006" key="4">
    <source>
        <dbReference type="Google" id="ProtNLM"/>
    </source>
</evidence>
<proteinExistence type="predicted"/>
<feature type="compositionally biased region" description="Low complexity" evidence="1">
    <location>
        <begin position="568"/>
        <end position="580"/>
    </location>
</feature>
<evidence type="ECO:0000256" key="1">
    <source>
        <dbReference type="SAM" id="MobiDB-lite"/>
    </source>
</evidence>
<dbReference type="EMBL" id="KZ857404">
    <property type="protein sequence ID" value="RDX49655.1"/>
    <property type="molecule type" value="Genomic_DNA"/>
</dbReference>
<evidence type="ECO:0000313" key="2">
    <source>
        <dbReference type="EMBL" id="RDX49655.1"/>
    </source>
</evidence>
<feature type="region of interest" description="Disordered" evidence="1">
    <location>
        <begin position="50"/>
        <end position="83"/>
    </location>
</feature>
<name>A0A371DAU0_9APHY</name>
<feature type="region of interest" description="Disordered" evidence="1">
    <location>
        <begin position="107"/>
        <end position="148"/>
    </location>
</feature>
<accession>A0A371DAU0</accession>
<reference evidence="2 3" key="1">
    <citation type="journal article" date="2018" name="Biotechnol. Biofuels">
        <title>Integrative visual omics of the white-rot fungus Polyporus brumalis exposes the biotechnological potential of its oxidative enzymes for delignifying raw plant biomass.</title>
        <authorList>
            <person name="Miyauchi S."/>
            <person name="Rancon A."/>
            <person name="Drula E."/>
            <person name="Hage H."/>
            <person name="Chaduli D."/>
            <person name="Favel A."/>
            <person name="Grisel S."/>
            <person name="Henrissat B."/>
            <person name="Herpoel-Gimbert I."/>
            <person name="Ruiz-Duenas F.J."/>
            <person name="Chevret D."/>
            <person name="Hainaut M."/>
            <person name="Lin J."/>
            <person name="Wang M."/>
            <person name="Pangilinan J."/>
            <person name="Lipzen A."/>
            <person name="Lesage-Meessen L."/>
            <person name="Navarro D."/>
            <person name="Riley R."/>
            <person name="Grigoriev I.V."/>
            <person name="Zhou S."/>
            <person name="Raouche S."/>
            <person name="Rosso M.N."/>
        </authorList>
    </citation>
    <scope>NUCLEOTIDE SEQUENCE [LARGE SCALE GENOMIC DNA]</scope>
    <source>
        <strain evidence="2 3">BRFM 1820</strain>
    </source>
</reference>
<feature type="compositionally biased region" description="Polar residues" evidence="1">
    <location>
        <begin position="540"/>
        <end position="550"/>
    </location>
</feature>
<dbReference type="OrthoDB" id="2754443at2759"/>
<feature type="region of interest" description="Disordered" evidence="1">
    <location>
        <begin position="501"/>
        <end position="661"/>
    </location>
</feature>
<dbReference type="Proteomes" id="UP000256964">
    <property type="component" value="Unassembled WGS sequence"/>
</dbReference>